<organism evidence="2 3">
    <name type="scientific">Ralstonia phage Firinga</name>
    <dbReference type="NCBI Taxonomy" id="2759725"/>
    <lineage>
        <taxon>Viruses</taxon>
        <taxon>Duplodnaviria</taxon>
        <taxon>Heunggongvirae</taxon>
        <taxon>Uroviricota</taxon>
        <taxon>Caudoviricetes</taxon>
        <taxon>Firingavirus</taxon>
        <taxon>Firingavirus firinga</taxon>
    </lineage>
</organism>
<dbReference type="EMBL" id="MT740737">
    <property type="protein sequence ID" value="QMV33103.1"/>
    <property type="molecule type" value="Genomic_DNA"/>
</dbReference>
<protein>
    <recommendedName>
        <fullName evidence="1">K1 capsule-specific polysaccharide lyase C-terminal domain-containing protein</fullName>
    </recommendedName>
</protein>
<gene>
    <name evidence="2" type="ORF">18C_00035</name>
</gene>
<proteinExistence type="predicted"/>
<evidence type="ECO:0000313" key="2">
    <source>
        <dbReference type="EMBL" id="QMV33103.1"/>
    </source>
</evidence>
<accession>A0A7G5B9Y0</accession>
<feature type="domain" description="K1 capsule-specific polysaccharide lyase C-terminal" evidence="1">
    <location>
        <begin position="61"/>
        <end position="129"/>
    </location>
</feature>
<sequence length="132" mass="13472">MRKLTIGSTVVEQLDNSGNYTIAGKLLSGLSADYNGTQGQFNGSVSVTAVGAGYRVVEGANAKQGVATLSSGVAVVSNTSVTANSRIFLTAQDNNSVGIMRVSARTAGTSFTITSSILTDSGVIAYQIFEPA</sequence>
<evidence type="ECO:0000313" key="3">
    <source>
        <dbReference type="Proteomes" id="UP000515649"/>
    </source>
</evidence>
<name>A0A7G5B9Y0_9CAUD</name>
<dbReference type="Pfam" id="PF24146">
    <property type="entry name" value="K1-lyase_C"/>
    <property type="match status" value="1"/>
</dbReference>
<keyword evidence="3" id="KW-1185">Reference proteome</keyword>
<evidence type="ECO:0000259" key="1">
    <source>
        <dbReference type="Pfam" id="PF24146"/>
    </source>
</evidence>
<reference evidence="2 3" key="1">
    <citation type="submission" date="2020-07" db="EMBL/GenBank/DDBJ databases">
        <title>Ralstonia phages.</title>
        <authorList>
            <person name="Trotereau A."/>
            <person name="Boyer C."/>
            <person name="Torres-Barcelo C."/>
        </authorList>
    </citation>
    <scope>NUCLEOTIDE SEQUENCE [LARGE SCALE GENOMIC DNA]</scope>
</reference>
<dbReference type="InterPro" id="IPR056204">
    <property type="entry name" value="K1-lyase_C"/>
</dbReference>
<dbReference type="Proteomes" id="UP000515649">
    <property type="component" value="Segment"/>
</dbReference>